<dbReference type="EMBL" id="CM000883">
    <property type="protein sequence ID" value="PNT64335.1"/>
    <property type="molecule type" value="Genomic_DNA"/>
</dbReference>
<keyword evidence="3" id="KW-1185">Reference proteome</keyword>
<evidence type="ECO:0008006" key="4">
    <source>
        <dbReference type="Google" id="ProtNLM"/>
    </source>
</evidence>
<accession>A0A2K2CQL9</accession>
<name>A0A2K2CQL9_BRADI</name>
<dbReference type="OrthoDB" id="689720at2759"/>
<feature type="non-terminal residue" evidence="1">
    <location>
        <position position="1"/>
    </location>
</feature>
<gene>
    <name evidence="1" type="ORF">BRADI_4g27711v3</name>
</gene>
<dbReference type="AlphaFoldDB" id="A0A2K2CQL9"/>
<reference evidence="1 2" key="1">
    <citation type="journal article" date="2010" name="Nature">
        <title>Genome sequencing and analysis of the model grass Brachypodium distachyon.</title>
        <authorList>
            <consortium name="International Brachypodium Initiative"/>
        </authorList>
    </citation>
    <scope>NUCLEOTIDE SEQUENCE [LARGE SCALE GENOMIC DNA]</scope>
    <source>
        <strain evidence="1 2">Bd21</strain>
    </source>
</reference>
<reference evidence="2" key="3">
    <citation type="submission" date="2018-08" db="UniProtKB">
        <authorList>
            <consortium name="EnsemblPlants"/>
        </authorList>
    </citation>
    <scope>IDENTIFICATION</scope>
    <source>
        <strain evidence="2">cv. Bd21</strain>
    </source>
</reference>
<evidence type="ECO:0000313" key="3">
    <source>
        <dbReference type="Proteomes" id="UP000008810"/>
    </source>
</evidence>
<dbReference type="InParanoid" id="A0A2K2CQL9"/>
<dbReference type="Gramene" id="PNT64335">
    <property type="protein sequence ID" value="PNT64335"/>
    <property type="gene ID" value="BRADI_4g27711v3"/>
</dbReference>
<reference evidence="1" key="2">
    <citation type="submission" date="2017-06" db="EMBL/GenBank/DDBJ databases">
        <title>WGS assembly of Brachypodium distachyon.</title>
        <authorList>
            <consortium name="The International Brachypodium Initiative"/>
            <person name="Lucas S."/>
            <person name="Harmon-Smith M."/>
            <person name="Lail K."/>
            <person name="Tice H."/>
            <person name="Grimwood J."/>
            <person name="Bruce D."/>
            <person name="Barry K."/>
            <person name="Shu S."/>
            <person name="Lindquist E."/>
            <person name="Wang M."/>
            <person name="Pitluck S."/>
            <person name="Vogel J.P."/>
            <person name="Garvin D.F."/>
            <person name="Mockler T.C."/>
            <person name="Schmutz J."/>
            <person name="Rokhsar D."/>
            <person name="Bevan M.W."/>
        </authorList>
    </citation>
    <scope>NUCLEOTIDE SEQUENCE</scope>
    <source>
        <strain evidence="1">Bd21</strain>
    </source>
</reference>
<dbReference type="EnsemblPlants" id="PNT64335">
    <property type="protein sequence ID" value="PNT64335"/>
    <property type="gene ID" value="BRADI_4g27711v3"/>
</dbReference>
<sequence>PETAPHILFSCRFSRDWLGLAELNPSSWQDTNSVREWWDSNILGVGMRRKAVASIAMLVIWELWNERNARVFRNISTMPLIIFYKIKNEARNWALAGAKHMSSIMPGDNMDRKE</sequence>
<evidence type="ECO:0000313" key="1">
    <source>
        <dbReference type="EMBL" id="PNT64335.1"/>
    </source>
</evidence>
<organism evidence="1">
    <name type="scientific">Brachypodium distachyon</name>
    <name type="common">Purple false brome</name>
    <name type="synonym">Trachynia distachya</name>
    <dbReference type="NCBI Taxonomy" id="15368"/>
    <lineage>
        <taxon>Eukaryota</taxon>
        <taxon>Viridiplantae</taxon>
        <taxon>Streptophyta</taxon>
        <taxon>Embryophyta</taxon>
        <taxon>Tracheophyta</taxon>
        <taxon>Spermatophyta</taxon>
        <taxon>Magnoliopsida</taxon>
        <taxon>Liliopsida</taxon>
        <taxon>Poales</taxon>
        <taxon>Poaceae</taxon>
        <taxon>BOP clade</taxon>
        <taxon>Pooideae</taxon>
        <taxon>Stipodae</taxon>
        <taxon>Brachypodieae</taxon>
        <taxon>Brachypodium</taxon>
    </lineage>
</organism>
<proteinExistence type="predicted"/>
<dbReference type="Proteomes" id="UP000008810">
    <property type="component" value="Chromosome 4"/>
</dbReference>
<dbReference type="FunCoup" id="A0A2K2CQL9">
    <property type="interactions" value="244"/>
</dbReference>
<evidence type="ECO:0000313" key="2">
    <source>
        <dbReference type="EnsemblPlants" id="PNT64335"/>
    </source>
</evidence>
<protein>
    <recommendedName>
        <fullName evidence="4">Reverse transcriptase zinc-binding domain-containing protein</fullName>
    </recommendedName>
</protein>